<dbReference type="PANTHER" id="PTHR38045:SF1">
    <property type="entry name" value="HEPARINASE II_III-LIKE PROTEIN"/>
    <property type="match status" value="1"/>
</dbReference>
<evidence type="ECO:0000313" key="1">
    <source>
        <dbReference type="EMBL" id="QGQ98142.1"/>
    </source>
</evidence>
<dbReference type="Gene3D" id="1.50.10.100">
    <property type="entry name" value="Chondroitin AC/alginate lyase"/>
    <property type="match status" value="1"/>
</dbReference>
<reference evidence="2" key="1">
    <citation type="submission" date="2018-11" db="EMBL/GenBank/DDBJ databases">
        <title>Complete genome sequence of Paenibacillus sp. ML311-T8.</title>
        <authorList>
            <person name="Nam Y.-D."/>
            <person name="Kang J."/>
            <person name="Chung W.-H."/>
            <person name="Park Y.S."/>
        </authorList>
    </citation>
    <scope>NUCLEOTIDE SEQUENCE [LARGE SCALE GENOMIC DNA]</scope>
    <source>
        <strain evidence="2">ML311-T8</strain>
    </source>
</reference>
<gene>
    <name evidence="1" type="ORF">EHS13_26265</name>
</gene>
<protein>
    <submittedName>
        <fullName evidence="1">Heparinase</fullName>
    </submittedName>
</protein>
<proteinExistence type="predicted"/>
<dbReference type="Proteomes" id="UP000426246">
    <property type="component" value="Chromosome"/>
</dbReference>
<dbReference type="SUPFAM" id="SSF48230">
    <property type="entry name" value="Chondroitin AC/alginate lyase"/>
    <property type="match status" value="1"/>
</dbReference>
<organism evidence="1 2">
    <name type="scientific">Paenibacillus psychroresistens</name>
    <dbReference type="NCBI Taxonomy" id="1778678"/>
    <lineage>
        <taxon>Bacteria</taxon>
        <taxon>Bacillati</taxon>
        <taxon>Bacillota</taxon>
        <taxon>Bacilli</taxon>
        <taxon>Bacillales</taxon>
        <taxon>Paenibacillaceae</taxon>
        <taxon>Paenibacillus</taxon>
    </lineage>
</organism>
<sequence length="451" mass="51530">MLIDQYGHLDLNELLLPLAELDLFPSAEERVEWAGASDALSPQWVAQAEQYLSFTWPALTVERYLNYNRKGDNLSFLFPFFERRSVLGAFVLAECIEGKGRFLDQILNGIFCICEETTWMTPFDLANFKEVVPSPTDRIVDLSCSETGALLAWVHNLLKKQLDAISPRVCARIETEISQRLMEPYMEHDDYWWMGFVETPVVNNWNPWCNSNMLVCFLLLESNSEARCAAILKIMRSLDVFIRKYPPDGCCQEGPMYWGAAGGGLHTCLWLLKEASAGEIDIFSEPVVQLIGQYIYKVHIHDDYFVDFADGDARVAIGMQAYNYGLSIGDQRLVQLGANVEKTIPRKLNWFNMYNCLQDLFIECESTEFKAPYIREAWMEHSQVMTARESEGSEQGLYLAAKGGTNNEPHNHNDVGNFIVYADGLPVFIDLGTEEYTAKTFSAERYEIWYL</sequence>
<dbReference type="InterPro" id="IPR008929">
    <property type="entry name" value="Chondroitin_lyas"/>
</dbReference>
<name>A0A6B8RR06_9BACL</name>
<dbReference type="RefSeq" id="WP_155703241.1">
    <property type="nucleotide sequence ID" value="NZ_CP034235.1"/>
</dbReference>
<keyword evidence="2" id="KW-1185">Reference proteome</keyword>
<dbReference type="OrthoDB" id="9793856at2"/>
<dbReference type="PANTHER" id="PTHR38045">
    <property type="entry name" value="CHROMOSOME 1, WHOLE GENOME SHOTGUN SEQUENCE"/>
    <property type="match status" value="1"/>
</dbReference>
<dbReference type="AlphaFoldDB" id="A0A6B8RR06"/>
<dbReference type="KEGG" id="ppsc:EHS13_26265"/>
<evidence type="ECO:0000313" key="2">
    <source>
        <dbReference type="Proteomes" id="UP000426246"/>
    </source>
</evidence>
<accession>A0A6B8RR06</accession>
<dbReference type="EMBL" id="CP034235">
    <property type="protein sequence ID" value="QGQ98142.1"/>
    <property type="molecule type" value="Genomic_DNA"/>
</dbReference>
<dbReference type="Gene3D" id="2.70.98.70">
    <property type="match status" value="1"/>
</dbReference>